<comment type="caution">
    <text evidence="2">The sequence shown here is derived from an EMBL/GenBank/DDBJ whole genome shotgun (WGS) entry which is preliminary data.</text>
</comment>
<reference evidence="3" key="2">
    <citation type="submission" date="2024-04" db="EMBL/GenBank/DDBJ databases">
        <authorList>
            <person name="Chen Y."/>
            <person name="Shah S."/>
            <person name="Dougan E. K."/>
            <person name="Thang M."/>
            <person name="Chan C."/>
        </authorList>
    </citation>
    <scope>NUCLEOTIDE SEQUENCE [LARGE SCALE GENOMIC DNA]</scope>
</reference>
<evidence type="ECO:0000256" key="1">
    <source>
        <dbReference type="SAM" id="MobiDB-lite"/>
    </source>
</evidence>
<evidence type="ECO:0000313" key="2">
    <source>
        <dbReference type="EMBL" id="CAI3980567.1"/>
    </source>
</evidence>
<keyword evidence="4" id="KW-1185">Reference proteome</keyword>
<proteinExistence type="predicted"/>
<gene>
    <name evidence="2" type="ORF">C1SCF055_LOCUS8432</name>
</gene>
<protein>
    <submittedName>
        <fullName evidence="2">Uncharacterized protein</fullName>
    </submittedName>
</protein>
<sequence>MGCSASTDQQTDRVALPRVPSPRVPSARTKVDQSFDDIMCHSSHSAISDFVAPTRSVFPPARPLEVDQNLSPKSWTYDNIHVPEGMRIAAPPNRAMHDSHMRKLNAFLKAVHNKPESLHVAVGVKREVEDILTCIADGQ</sequence>
<evidence type="ECO:0000313" key="4">
    <source>
        <dbReference type="Proteomes" id="UP001152797"/>
    </source>
</evidence>
<organism evidence="2">
    <name type="scientific">Cladocopium goreaui</name>
    <dbReference type="NCBI Taxonomy" id="2562237"/>
    <lineage>
        <taxon>Eukaryota</taxon>
        <taxon>Sar</taxon>
        <taxon>Alveolata</taxon>
        <taxon>Dinophyceae</taxon>
        <taxon>Suessiales</taxon>
        <taxon>Symbiodiniaceae</taxon>
        <taxon>Cladocopium</taxon>
    </lineage>
</organism>
<dbReference type="Proteomes" id="UP001152797">
    <property type="component" value="Unassembled WGS sequence"/>
</dbReference>
<name>A0A9P1BVQ6_9DINO</name>
<dbReference type="EMBL" id="CAMXCT020000567">
    <property type="protein sequence ID" value="CAL1133942.1"/>
    <property type="molecule type" value="Genomic_DNA"/>
</dbReference>
<dbReference type="EMBL" id="CAMXCT030000567">
    <property type="protein sequence ID" value="CAL4767879.1"/>
    <property type="molecule type" value="Genomic_DNA"/>
</dbReference>
<evidence type="ECO:0000313" key="3">
    <source>
        <dbReference type="EMBL" id="CAL1133942.1"/>
    </source>
</evidence>
<accession>A0A9P1BVQ6</accession>
<dbReference type="AlphaFoldDB" id="A0A9P1BVQ6"/>
<dbReference type="EMBL" id="CAMXCT010000567">
    <property type="protein sequence ID" value="CAI3980567.1"/>
    <property type="molecule type" value="Genomic_DNA"/>
</dbReference>
<reference evidence="2" key="1">
    <citation type="submission" date="2022-10" db="EMBL/GenBank/DDBJ databases">
        <authorList>
            <person name="Chen Y."/>
            <person name="Dougan E. K."/>
            <person name="Chan C."/>
            <person name="Rhodes N."/>
            <person name="Thang M."/>
        </authorList>
    </citation>
    <scope>NUCLEOTIDE SEQUENCE</scope>
</reference>
<feature type="region of interest" description="Disordered" evidence="1">
    <location>
        <begin position="1"/>
        <end position="27"/>
    </location>
</feature>